<sequence length="407" mass="44126">MLSGGANGPAPPNALPRALPNLPPGFLGAFLPSPNIANGSANLCEHCGIQPKFFDGTKQHPYCGKTCALAQAQAQSQVAQSQLLCVVCKLQPRYNDGKKVHQYCGKTCAAKGMTRRSTTSSPSKAAVPTANGSVCSIPGCQKATYTDPSSGPSEFCSLKHKRLAEDACLWCKKATKQIRHFCSRSCAQSVQQISPGLLEVPEGHSTFKSVAEQFKISWRHTNKVCPTVRRVYKIIGTQASLDKYEAYRDSVEARGQFKASNRPAGNENRRWHGTRRECTLGDQGQTQFCGSTSCSLCCIAKTTYDLSFFKKRTSWGRFGCGIYTSSTSSKSDDYSDNVIKSPLKAILLNKVVVGKGCKMTHDNTTLTAPPSGYDSILAEKGGSLNHDEVVVYTNDAVRPSFLVMYDS</sequence>
<evidence type="ECO:0000313" key="3">
    <source>
        <dbReference type="Proteomes" id="UP000308199"/>
    </source>
</evidence>
<keyword evidence="3" id="KW-1185">Reference proteome</keyword>
<dbReference type="EMBL" id="SGPK01000082">
    <property type="protein sequence ID" value="THH08931.1"/>
    <property type="molecule type" value="Genomic_DNA"/>
</dbReference>
<accession>A0A4S4LCP6</accession>
<evidence type="ECO:0000313" key="2">
    <source>
        <dbReference type="EMBL" id="THH08931.1"/>
    </source>
</evidence>
<dbReference type="Gene3D" id="3.90.228.10">
    <property type="match status" value="1"/>
</dbReference>
<evidence type="ECO:0000259" key="1">
    <source>
        <dbReference type="Pfam" id="PF00644"/>
    </source>
</evidence>
<dbReference type="PANTHER" id="PTHR31681:SF3">
    <property type="entry name" value="OS04G0690100 PROTEIN"/>
    <property type="match status" value="1"/>
</dbReference>
<protein>
    <recommendedName>
        <fullName evidence="1">PARP catalytic domain-containing protein</fullName>
    </recommendedName>
</protein>
<comment type="caution">
    <text evidence="2">The sequence shown here is derived from an EMBL/GenBank/DDBJ whole genome shotgun (WGS) entry which is preliminary data.</text>
</comment>
<reference evidence="2 3" key="1">
    <citation type="submission" date="2019-02" db="EMBL/GenBank/DDBJ databases">
        <title>Genome sequencing of the rare red list fungi Phellinidium pouzarii.</title>
        <authorList>
            <person name="Buettner E."/>
            <person name="Kellner H."/>
        </authorList>
    </citation>
    <scope>NUCLEOTIDE SEQUENCE [LARGE SCALE GENOMIC DNA]</scope>
    <source>
        <strain evidence="2 3">DSM 108285</strain>
    </source>
</reference>
<dbReference type="Proteomes" id="UP000308199">
    <property type="component" value="Unassembled WGS sequence"/>
</dbReference>
<dbReference type="SUPFAM" id="SSF56399">
    <property type="entry name" value="ADP-ribosylation"/>
    <property type="match status" value="1"/>
</dbReference>
<name>A0A4S4LCP6_9AGAM</name>
<dbReference type="PANTHER" id="PTHR31681">
    <property type="entry name" value="C2H2-LIKE ZINC FINGER PROTEIN"/>
    <property type="match status" value="1"/>
</dbReference>
<gene>
    <name evidence="2" type="ORF">EW145_g2388</name>
</gene>
<dbReference type="InterPro" id="IPR012317">
    <property type="entry name" value="Poly(ADP-ribose)pol_cat_dom"/>
</dbReference>
<organism evidence="2 3">
    <name type="scientific">Phellinidium pouzarii</name>
    <dbReference type="NCBI Taxonomy" id="167371"/>
    <lineage>
        <taxon>Eukaryota</taxon>
        <taxon>Fungi</taxon>
        <taxon>Dikarya</taxon>
        <taxon>Basidiomycota</taxon>
        <taxon>Agaricomycotina</taxon>
        <taxon>Agaricomycetes</taxon>
        <taxon>Hymenochaetales</taxon>
        <taxon>Hymenochaetaceae</taxon>
        <taxon>Phellinidium</taxon>
    </lineage>
</organism>
<dbReference type="AlphaFoldDB" id="A0A4S4LCP6"/>
<proteinExistence type="predicted"/>
<dbReference type="GO" id="GO:0003950">
    <property type="term" value="F:NAD+ poly-ADP-ribosyltransferase activity"/>
    <property type="evidence" value="ECO:0007669"/>
    <property type="project" value="InterPro"/>
</dbReference>
<dbReference type="OrthoDB" id="9514740at2759"/>
<dbReference type="Pfam" id="PF00644">
    <property type="entry name" value="PARP"/>
    <property type="match status" value="1"/>
</dbReference>
<feature type="domain" description="PARP catalytic" evidence="1">
    <location>
        <begin position="281"/>
        <end position="395"/>
    </location>
</feature>